<evidence type="ECO:0000313" key="2">
    <source>
        <dbReference type="EMBL" id="SHG25793.1"/>
    </source>
</evidence>
<reference evidence="2 3" key="1">
    <citation type="submission" date="2016-11" db="EMBL/GenBank/DDBJ databases">
        <authorList>
            <person name="Jaros S."/>
            <person name="Januszkiewicz K."/>
            <person name="Wedrychowicz H."/>
        </authorList>
    </citation>
    <scope>NUCLEOTIDE SEQUENCE [LARGE SCALE GENOMIC DNA]</scope>
    <source>
        <strain evidence="2 3">GAS242</strain>
    </source>
</reference>
<evidence type="ECO:0000313" key="3">
    <source>
        <dbReference type="Proteomes" id="UP000190675"/>
    </source>
</evidence>
<organism evidence="2 3">
    <name type="scientific">Bradyrhizobium erythrophlei</name>
    <dbReference type="NCBI Taxonomy" id="1437360"/>
    <lineage>
        <taxon>Bacteria</taxon>
        <taxon>Pseudomonadati</taxon>
        <taxon>Pseudomonadota</taxon>
        <taxon>Alphaproteobacteria</taxon>
        <taxon>Hyphomicrobiales</taxon>
        <taxon>Nitrobacteraceae</taxon>
        <taxon>Bradyrhizobium</taxon>
    </lineage>
</organism>
<accession>A0A1M5IDE4</accession>
<dbReference type="InterPro" id="IPR011010">
    <property type="entry name" value="DNA_brk_join_enz"/>
</dbReference>
<evidence type="ECO:0000256" key="1">
    <source>
        <dbReference type="ARBA" id="ARBA00023125"/>
    </source>
</evidence>
<dbReference type="Gene3D" id="1.10.150.130">
    <property type="match status" value="1"/>
</dbReference>
<dbReference type="InterPro" id="IPR010998">
    <property type="entry name" value="Integrase_recombinase_N"/>
</dbReference>
<dbReference type="EMBL" id="LT670818">
    <property type="protein sequence ID" value="SHG25793.1"/>
    <property type="molecule type" value="Genomic_DNA"/>
</dbReference>
<dbReference type="OrthoDB" id="7800649at2"/>
<dbReference type="RefSeq" id="WP_079565377.1">
    <property type="nucleotide sequence ID" value="NZ_LT670818.1"/>
</dbReference>
<sequence>MALTIADLVAEYMADQDSTFQSLSYKVRVNNGRYLSRIARERGAMLVSDIKRRTLMHWYRQWSKEGKLPTGQAFVGQLRSIFRYGSLYLENVDCHRLSLILDGLKLEVSKARTVRMTSAQAEDIRNTARDVFGLDSIALAQAFQFELLLRQKDVIGEWIPEAEARNAEKIILNGRAWTAGLRWEEIDADLILRHATSARERHIEVDLKRAPMVLKELALLANVQVPALERTHLPASGPIILCELNAWPWFGFKFRRKWRHIADHVGVPRDIKNMDSRAGAKVVRIAGRDIRVFERHRPGQRHA</sequence>
<name>A0A1M5IDE4_9BRAD</name>
<keyword evidence="1" id="KW-0238">DNA-binding</keyword>
<dbReference type="GO" id="GO:0003677">
    <property type="term" value="F:DNA binding"/>
    <property type="evidence" value="ECO:0007669"/>
    <property type="project" value="UniProtKB-KW"/>
</dbReference>
<proteinExistence type="predicted"/>
<dbReference type="SUPFAM" id="SSF56349">
    <property type="entry name" value="DNA breaking-rejoining enzymes"/>
    <property type="match status" value="1"/>
</dbReference>
<dbReference type="Proteomes" id="UP000190675">
    <property type="component" value="Chromosome I"/>
</dbReference>
<dbReference type="AlphaFoldDB" id="A0A1M5IDE4"/>
<protein>
    <submittedName>
        <fullName evidence="2">Uncharacterized protein</fullName>
    </submittedName>
</protein>
<gene>
    <name evidence="2" type="ORF">SAMN05444169_1463</name>
</gene>